<sequence length="158" mass="16374">MFLLVRSVFWLTVAYMVIKPGVDFVDAQAMSAQAMAAGQQVIAEQIQAIECDSFQCAGGKAVIAAALQSPPSVGSPMHESPTAVLAPHTSAPAGLGGITGSRKPPTVDPRARVTSPSDALQRTLALAPSTLPRAWGFFLPNTIALLSAPCAPICCPYV</sequence>
<name>A0A5B8LNU1_9HYPH</name>
<proteinExistence type="predicted"/>
<organism evidence="2 3">
    <name type="scientific">Devosia ginsengisoli</name>
    <dbReference type="NCBI Taxonomy" id="400770"/>
    <lineage>
        <taxon>Bacteria</taxon>
        <taxon>Pseudomonadati</taxon>
        <taxon>Pseudomonadota</taxon>
        <taxon>Alphaproteobacteria</taxon>
        <taxon>Hyphomicrobiales</taxon>
        <taxon>Devosiaceae</taxon>
        <taxon>Devosia</taxon>
    </lineage>
</organism>
<evidence type="ECO:0000313" key="2">
    <source>
        <dbReference type="EMBL" id="QDZ09609.1"/>
    </source>
</evidence>
<gene>
    <name evidence="2" type="ORF">FPZ08_01900</name>
</gene>
<feature type="region of interest" description="Disordered" evidence="1">
    <location>
        <begin position="95"/>
        <end position="118"/>
    </location>
</feature>
<evidence type="ECO:0000256" key="1">
    <source>
        <dbReference type="SAM" id="MobiDB-lite"/>
    </source>
</evidence>
<dbReference type="Proteomes" id="UP000315364">
    <property type="component" value="Chromosome"/>
</dbReference>
<protein>
    <submittedName>
        <fullName evidence="2">Uncharacterized protein</fullName>
    </submittedName>
</protein>
<dbReference type="AlphaFoldDB" id="A0A5B8LNU1"/>
<dbReference type="RefSeq" id="WP_146288418.1">
    <property type="nucleotide sequence ID" value="NZ_CP042304.1"/>
</dbReference>
<accession>A0A5B8LNU1</accession>
<reference evidence="2 3" key="1">
    <citation type="submission" date="2019-07" db="EMBL/GenBank/DDBJ databases">
        <title>Full genome sequence of Devosia sp. Gsoil 520.</title>
        <authorList>
            <person name="Im W.-T."/>
        </authorList>
    </citation>
    <scope>NUCLEOTIDE SEQUENCE [LARGE SCALE GENOMIC DNA]</scope>
    <source>
        <strain evidence="2 3">Gsoil 520</strain>
    </source>
</reference>
<evidence type="ECO:0000313" key="3">
    <source>
        <dbReference type="Proteomes" id="UP000315364"/>
    </source>
</evidence>
<dbReference type="KEGG" id="dea:FPZ08_01900"/>
<dbReference type="OrthoDB" id="7950133at2"/>
<dbReference type="EMBL" id="CP042304">
    <property type="protein sequence ID" value="QDZ09609.1"/>
    <property type="molecule type" value="Genomic_DNA"/>
</dbReference>
<keyword evidence="3" id="KW-1185">Reference proteome</keyword>